<proteinExistence type="predicted"/>
<dbReference type="SUPFAM" id="SSF52172">
    <property type="entry name" value="CheY-like"/>
    <property type="match status" value="1"/>
</dbReference>
<evidence type="ECO:0000313" key="9">
    <source>
        <dbReference type="EMBL" id="MFB2839303.1"/>
    </source>
</evidence>
<comment type="catalytic activity">
    <reaction evidence="1">
        <text>ATP + protein L-histidine = ADP + protein N-phospho-L-histidine.</text>
        <dbReference type="EC" id="2.7.13.3"/>
    </reaction>
</comment>
<dbReference type="InterPro" id="IPR036890">
    <property type="entry name" value="HATPase_C_sf"/>
</dbReference>
<evidence type="ECO:0000313" key="10">
    <source>
        <dbReference type="Proteomes" id="UP001576780"/>
    </source>
</evidence>
<evidence type="ECO:0000256" key="6">
    <source>
        <dbReference type="PROSITE-ProRule" id="PRU00169"/>
    </source>
</evidence>
<keyword evidence="3 6" id="KW-0597">Phosphoprotein</keyword>
<accession>A0ABV4WW11</accession>
<evidence type="ECO:0000256" key="4">
    <source>
        <dbReference type="ARBA" id="ARBA00022777"/>
    </source>
</evidence>
<keyword evidence="9" id="KW-0067">ATP-binding</keyword>
<evidence type="ECO:0000256" key="1">
    <source>
        <dbReference type="ARBA" id="ARBA00000085"/>
    </source>
</evidence>
<dbReference type="InterPro" id="IPR003594">
    <property type="entry name" value="HATPase_dom"/>
</dbReference>
<dbReference type="RefSeq" id="WP_413281580.1">
    <property type="nucleotide sequence ID" value="NZ_JBHFNT010000302.1"/>
</dbReference>
<dbReference type="SUPFAM" id="SSF55874">
    <property type="entry name" value="ATPase domain of HSP90 chaperone/DNA topoisomerase II/histidine kinase"/>
    <property type="match status" value="1"/>
</dbReference>
<gene>
    <name evidence="9" type="ORF">ACE1CA_32840</name>
</gene>
<dbReference type="SMART" id="SM00387">
    <property type="entry name" value="HATPase_c"/>
    <property type="match status" value="1"/>
</dbReference>
<keyword evidence="9" id="KW-0547">Nucleotide-binding</keyword>
<dbReference type="PRINTS" id="PR00344">
    <property type="entry name" value="BCTRLSENSOR"/>
</dbReference>
<keyword evidence="4" id="KW-0808">Transferase</keyword>
<dbReference type="PANTHER" id="PTHR43547:SF2">
    <property type="entry name" value="HYBRID SIGNAL TRANSDUCTION HISTIDINE KINASE C"/>
    <property type="match status" value="1"/>
</dbReference>
<evidence type="ECO:0000256" key="3">
    <source>
        <dbReference type="ARBA" id="ARBA00022553"/>
    </source>
</evidence>
<dbReference type="PANTHER" id="PTHR43547">
    <property type="entry name" value="TWO-COMPONENT HISTIDINE KINASE"/>
    <property type="match status" value="1"/>
</dbReference>
<dbReference type="InterPro" id="IPR004358">
    <property type="entry name" value="Sig_transdc_His_kin-like_C"/>
</dbReference>
<sequence>MVSGDAARLQQVIWNLLSNAIKFTPNGGQVNIWLDRVGNEAEITVRDTGKGIRSDFLPHIFESFRQEDASTTRRYGGLGLGLAIVRQLVEAHGGTITADSPGEGKGATFTVRLPLLNVEPESIQIEEECDREVNFSGLRVLIVDDEPDASELLTVMLTQYGAEVMSVSSAAQVLANLESFQPDVLVSDIGMPDVDGYSLIEQIRALPAEKGGQVPAIALTAYAREEDYQRAIASGYQCHITKPFNLEELLKAVMTLVRANLNYPIQYESEN</sequence>
<evidence type="ECO:0000259" key="7">
    <source>
        <dbReference type="PROSITE" id="PS50109"/>
    </source>
</evidence>
<dbReference type="Pfam" id="PF02518">
    <property type="entry name" value="HATPase_c"/>
    <property type="match status" value="1"/>
</dbReference>
<dbReference type="SMART" id="SM00448">
    <property type="entry name" value="REC"/>
    <property type="match status" value="1"/>
</dbReference>
<dbReference type="Pfam" id="PF00072">
    <property type="entry name" value="Response_reg"/>
    <property type="match status" value="1"/>
</dbReference>
<keyword evidence="5" id="KW-0902">Two-component regulatory system</keyword>
<name>A0ABV4WW11_9CYAN</name>
<reference evidence="9 10" key="1">
    <citation type="submission" date="2024-09" db="EMBL/GenBank/DDBJ databases">
        <title>Floridaenema gen nov. (Aerosakkonemataceae, Aerosakkonematales ord. nov., Cyanobacteria) from benthic tropical and subtropical fresh waters, with the description of four new species.</title>
        <authorList>
            <person name="Moretto J.A."/>
            <person name="Berthold D.E."/>
            <person name="Lefler F.W."/>
            <person name="Huang I.-S."/>
            <person name="Laughinghouse H. IV."/>
        </authorList>
    </citation>
    <scope>NUCLEOTIDE SEQUENCE [LARGE SCALE GENOMIC DNA]</scope>
    <source>
        <strain evidence="9 10">BLCC-F167</strain>
    </source>
</reference>
<feature type="domain" description="Histidine kinase" evidence="7">
    <location>
        <begin position="1"/>
        <end position="117"/>
    </location>
</feature>
<dbReference type="Gene3D" id="3.30.565.10">
    <property type="entry name" value="Histidine kinase-like ATPase, C-terminal domain"/>
    <property type="match status" value="1"/>
</dbReference>
<dbReference type="InterPro" id="IPR005467">
    <property type="entry name" value="His_kinase_dom"/>
</dbReference>
<dbReference type="Proteomes" id="UP001576780">
    <property type="component" value="Unassembled WGS sequence"/>
</dbReference>
<dbReference type="EMBL" id="JBHFNT010000302">
    <property type="protein sequence ID" value="MFB2839303.1"/>
    <property type="molecule type" value="Genomic_DNA"/>
</dbReference>
<organism evidence="9 10">
    <name type="scientific">Floridaenema evergladense BLCC-F167</name>
    <dbReference type="NCBI Taxonomy" id="3153639"/>
    <lineage>
        <taxon>Bacteria</taxon>
        <taxon>Bacillati</taxon>
        <taxon>Cyanobacteriota</taxon>
        <taxon>Cyanophyceae</taxon>
        <taxon>Oscillatoriophycideae</taxon>
        <taxon>Aerosakkonematales</taxon>
        <taxon>Aerosakkonemataceae</taxon>
        <taxon>Floridanema</taxon>
        <taxon>Floridanema evergladense</taxon>
    </lineage>
</organism>
<feature type="domain" description="Response regulatory" evidence="8">
    <location>
        <begin position="139"/>
        <end position="257"/>
    </location>
</feature>
<evidence type="ECO:0000256" key="5">
    <source>
        <dbReference type="ARBA" id="ARBA00023012"/>
    </source>
</evidence>
<dbReference type="EC" id="2.7.13.3" evidence="2"/>
<dbReference type="PROSITE" id="PS50110">
    <property type="entry name" value="RESPONSE_REGULATORY"/>
    <property type="match status" value="1"/>
</dbReference>
<protein>
    <recommendedName>
        <fullName evidence="2">histidine kinase</fullName>
        <ecNumber evidence="2">2.7.13.3</ecNumber>
    </recommendedName>
</protein>
<dbReference type="PROSITE" id="PS50109">
    <property type="entry name" value="HIS_KIN"/>
    <property type="match status" value="1"/>
</dbReference>
<evidence type="ECO:0000259" key="8">
    <source>
        <dbReference type="PROSITE" id="PS50110"/>
    </source>
</evidence>
<dbReference type="CDD" id="cd17580">
    <property type="entry name" value="REC_2_DhkD-like"/>
    <property type="match status" value="1"/>
</dbReference>
<dbReference type="Gene3D" id="3.40.50.2300">
    <property type="match status" value="1"/>
</dbReference>
<keyword evidence="10" id="KW-1185">Reference proteome</keyword>
<dbReference type="InterPro" id="IPR011006">
    <property type="entry name" value="CheY-like_superfamily"/>
</dbReference>
<feature type="modified residue" description="4-aspartylphosphate" evidence="6">
    <location>
        <position position="188"/>
    </location>
</feature>
<evidence type="ECO:0000256" key="2">
    <source>
        <dbReference type="ARBA" id="ARBA00012438"/>
    </source>
</evidence>
<comment type="caution">
    <text evidence="9">The sequence shown here is derived from an EMBL/GenBank/DDBJ whole genome shotgun (WGS) entry which is preliminary data.</text>
</comment>
<keyword evidence="4" id="KW-0418">Kinase</keyword>
<dbReference type="CDD" id="cd16922">
    <property type="entry name" value="HATPase_EvgS-ArcB-TorS-like"/>
    <property type="match status" value="1"/>
</dbReference>
<dbReference type="GO" id="GO:0005524">
    <property type="term" value="F:ATP binding"/>
    <property type="evidence" value="ECO:0007669"/>
    <property type="project" value="UniProtKB-KW"/>
</dbReference>
<dbReference type="InterPro" id="IPR001789">
    <property type="entry name" value="Sig_transdc_resp-reg_receiver"/>
</dbReference>